<feature type="region of interest" description="Disordered" evidence="2">
    <location>
        <begin position="695"/>
        <end position="960"/>
    </location>
</feature>
<feature type="compositionally biased region" description="Polar residues" evidence="2">
    <location>
        <begin position="927"/>
        <end position="939"/>
    </location>
</feature>
<keyword evidence="4" id="KW-1185">Reference proteome</keyword>
<feature type="compositionally biased region" description="Basic and acidic residues" evidence="2">
    <location>
        <begin position="902"/>
        <end position="911"/>
    </location>
</feature>
<sequence length="960" mass="106827">MAANPFETPQLGTELFDLYHENAAIVRTAIPQLPSGGCNFVDLTPGAGGARCGCRRFWSFQSTGSPIVDQVGWCMCNHHACFHDERPRDQPQPAERMPTPNTGLDIEKLQSRQRLDPLSPTTGLISPREATAVLGPELVSFTGAPPLSFLQKSFNGPFDTLAAVPTPQQAPNSMPDTMAWTDIAHPTQPNASGTLPPIPPQCLMSQTASTTSSMRTRYLRPFAGRGLQTLSNNSPAGVPQQSNYQTALQGSPTQQKTASVEETFVFVTADEESPSRPNTATTQIEPRVAAAVEAIPRETLKNLTDTVGAHAQRLDRLETVSFSSNAHEECQDKYEHMDLRVTELESKVEDIEKRVLDDNASLRHDRQDDAATPSVVSVSSSAANRPSYSQEVYSQLQSLQAQVDQLQSIIPSWNNPWEIEVVFLPFPLKRVWQHIHQFKTDPNTENGEEWTQLPMTLSTSTPRAQSPFLSEWSTHDHDREWLFPRACGNKSVADERLRSRGLVKRISIKSPDARSVSMAMLAAFGNVFRDMQMHTRPRSPGLRGPKFMGLQSSWVPLRKIHKDSRLRFLSPDEMMTPALWDVQFLTSVMMKASEPRLFVTHPDAYLQDYQAYDSAWTWQRLKDVPPAYPDVTESQEVPEAESPEECWAWNDLLDELKNAQPPNRNHRQVSISRSVEYFSASPSWRATSPAAAARLQRSITRSRESSEPPFIRGSSATINSTIIQSANPRQRLSSRGHSRRPSPSIHALPQAGVMKRRRDRSPSYPRFTPRRTASPISASIPYQDRQFDRGITPGRSITPARGTTPGGGYATPYSIAPLQEVQMEGGSSVHESPHPSDDGDDEDDDIDIPIYESSGSDQSFNDGDDDKSIIASAQPAARPHPALRSSSPTWQMRDVPWPSIQDHGDTHRSDGENVDPNVMDVEHETDNSSQPSEYPSTQKAWPGQREDASSEFSIHQDEDH</sequence>
<dbReference type="InParanoid" id="G9MJ53"/>
<dbReference type="Proteomes" id="UP000007115">
    <property type="component" value="Unassembled WGS sequence"/>
</dbReference>
<feature type="region of interest" description="Disordered" evidence="2">
    <location>
        <begin position="184"/>
        <end position="214"/>
    </location>
</feature>
<feature type="compositionally biased region" description="Acidic residues" evidence="2">
    <location>
        <begin position="838"/>
        <end position="847"/>
    </location>
</feature>
<reference evidence="3 4" key="1">
    <citation type="journal article" date="2011" name="Genome Biol.">
        <title>Comparative genome sequence analysis underscores mycoparasitism as the ancestral life style of Trichoderma.</title>
        <authorList>
            <person name="Kubicek C.P."/>
            <person name="Herrera-Estrella A."/>
            <person name="Seidl-Seiboth V."/>
            <person name="Martinez D.A."/>
            <person name="Druzhinina I.S."/>
            <person name="Thon M."/>
            <person name="Zeilinger S."/>
            <person name="Casas-Flores S."/>
            <person name="Horwitz B.A."/>
            <person name="Mukherjee P.K."/>
            <person name="Mukherjee M."/>
            <person name="Kredics L."/>
            <person name="Alcaraz L.D."/>
            <person name="Aerts A."/>
            <person name="Antal Z."/>
            <person name="Atanasova L."/>
            <person name="Cervantes-Badillo M.G."/>
            <person name="Challacombe J."/>
            <person name="Chertkov O."/>
            <person name="McCluskey K."/>
            <person name="Coulpier F."/>
            <person name="Deshpande N."/>
            <person name="von Doehren H."/>
            <person name="Ebbole D.J."/>
            <person name="Esquivel-Naranjo E.U."/>
            <person name="Fekete E."/>
            <person name="Flipphi M."/>
            <person name="Glaser F."/>
            <person name="Gomez-Rodriguez E.Y."/>
            <person name="Gruber S."/>
            <person name="Han C."/>
            <person name="Henrissat B."/>
            <person name="Hermosa R."/>
            <person name="Hernandez-Onate M."/>
            <person name="Karaffa L."/>
            <person name="Kosti I."/>
            <person name="Le Crom S."/>
            <person name="Lindquist E."/>
            <person name="Lucas S."/>
            <person name="Luebeck M."/>
            <person name="Luebeck P.S."/>
            <person name="Margeot A."/>
            <person name="Metz B."/>
            <person name="Misra M."/>
            <person name="Nevalainen H."/>
            <person name="Omann M."/>
            <person name="Packer N."/>
            <person name="Perrone G."/>
            <person name="Uresti-Rivera E.E."/>
            <person name="Salamov A."/>
            <person name="Schmoll M."/>
            <person name="Seiboth B."/>
            <person name="Shapiro H."/>
            <person name="Sukno S."/>
            <person name="Tamayo-Ramos J.A."/>
            <person name="Tisch D."/>
            <person name="Wiest A."/>
            <person name="Wilkinson H.H."/>
            <person name="Zhang M."/>
            <person name="Coutinho P.M."/>
            <person name="Kenerley C.M."/>
            <person name="Monte E."/>
            <person name="Baker S.E."/>
            <person name="Grigoriev I.V."/>
        </authorList>
    </citation>
    <scope>NUCLEOTIDE SEQUENCE [LARGE SCALE GENOMIC DNA]</scope>
    <source>
        <strain evidence="4">Gv29-8 / FGSC 10586</strain>
    </source>
</reference>
<name>G9MJ53_HYPVG</name>
<dbReference type="eggNOG" id="ENOG502RYPA">
    <property type="taxonomic scope" value="Eukaryota"/>
</dbReference>
<proteinExistence type="predicted"/>
<dbReference type="RefSeq" id="XP_013959722.1">
    <property type="nucleotide sequence ID" value="XM_014104247.1"/>
</dbReference>
<dbReference type="STRING" id="413071.G9MJ53"/>
<dbReference type="GeneID" id="25788933"/>
<evidence type="ECO:0000313" key="4">
    <source>
        <dbReference type="Proteomes" id="UP000007115"/>
    </source>
</evidence>
<feature type="compositionally biased region" description="Polar residues" evidence="2">
    <location>
        <begin position="228"/>
        <end position="258"/>
    </location>
</feature>
<feature type="region of interest" description="Disordered" evidence="2">
    <location>
        <begin position="226"/>
        <end position="258"/>
    </location>
</feature>
<feature type="compositionally biased region" description="Polar residues" evidence="2">
    <location>
        <begin position="203"/>
        <end position="214"/>
    </location>
</feature>
<organism evidence="3 4">
    <name type="scientific">Hypocrea virens (strain Gv29-8 / FGSC 10586)</name>
    <name type="common">Gliocladium virens</name>
    <name type="synonym">Trichoderma virens</name>
    <dbReference type="NCBI Taxonomy" id="413071"/>
    <lineage>
        <taxon>Eukaryota</taxon>
        <taxon>Fungi</taxon>
        <taxon>Dikarya</taxon>
        <taxon>Ascomycota</taxon>
        <taxon>Pezizomycotina</taxon>
        <taxon>Sordariomycetes</taxon>
        <taxon>Hypocreomycetidae</taxon>
        <taxon>Hypocreales</taxon>
        <taxon>Hypocreaceae</taxon>
        <taxon>Trichoderma</taxon>
    </lineage>
</organism>
<gene>
    <name evidence="3" type="ORF">TRIVIDRAFT_177522</name>
</gene>
<dbReference type="VEuPathDB" id="FungiDB:TRIVIDRAFT_177522"/>
<dbReference type="AlphaFoldDB" id="G9MJ53"/>
<dbReference type="OMA" id="CNHHACY"/>
<feature type="region of interest" description="Disordered" evidence="2">
    <location>
        <begin position="359"/>
        <end position="383"/>
    </location>
</feature>
<keyword evidence="1" id="KW-0175">Coiled coil</keyword>
<protein>
    <submittedName>
        <fullName evidence="3">Uncharacterized protein</fullName>
    </submittedName>
</protein>
<evidence type="ECO:0000313" key="3">
    <source>
        <dbReference type="EMBL" id="EHK25517.1"/>
    </source>
</evidence>
<feature type="coiled-coil region" evidence="1">
    <location>
        <begin position="327"/>
        <end position="354"/>
    </location>
</feature>
<evidence type="ECO:0000256" key="2">
    <source>
        <dbReference type="SAM" id="MobiDB-lite"/>
    </source>
</evidence>
<feature type="compositionally biased region" description="Basic and acidic residues" evidence="2">
    <location>
        <begin position="944"/>
        <end position="960"/>
    </location>
</feature>
<accession>G9MJ53</accession>
<dbReference type="HOGENOM" id="CLU_006963_0_0_1"/>
<dbReference type="EMBL" id="ABDF02000003">
    <property type="protein sequence ID" value="EHK25517.1"/>
    <property type="molecule type" value="Genomic_DNA"/>
</dbReference>
<feature type="compositionally biased region" description="Polar residues" evidence="2">
    <location>
        <begin position="714"/>
        <end position="730"/>
    </location>
</feature>
<evidence type="ECO:0000256" key="1">
    <source>
        <dbReference type="SAM" id="Coils"/>
    </source>
</evidence>
<dbReference type="OrthoDB" id="5427134at2759"/>
<comment type="caution">
    <text evidence="3">The sequence shown here is derived from an EMBL/GenBank/DDBJ whole genome shotgun (WGS) entry which is preliminary data.</text>
</comment>
<feature type="compositionally biased region" description="Basic and acidic residues" evidence="2">
    <location>
        <begin position="359"/>
        <end position="369"/>
    </location>
</feature>